<keyword evidence="2" id="KW-1185">Reference proteome</keyword>
<dbReference type="EMBL" id="JBHSAM010000036">
    <property type="protein sequence ID" value="MFC4103621.1"/>
    <property type="molecule type" value="Genomic_DNA"/>
</dbReference>
<dbReference type="RefSeq" id="WP_377722203.1">
    <property type="nucleotide sequence ID" value="NZ_JBHSAM010000036.1"/>
</dbReference>
<sequence length="126" mass="14210">MVTPISIRINGMLAQKPFYRGLLLPNSRHAIYIHEGSAFLLPVVPFTYEGLYAQDGNSVHIAYLSAEKEAAREATTLDLYTRLTQLTAFELLTGYYDDDAEAYLLINEPYPDELVVEYDDFGAPLE</sequence>
<comment type="caution">
    <text evidence="1">The sequence shown here is derived from an EMBL/GenBank/DDBJ whole genome shotgun (WGS) entry which is preliminary data.</text>
</comment>
<name>A0ABV8KC53_9BACL</name>
<dbReference type="Proteomes" id="UP001595715">
    <property type="component" value="Unassembled WGS sequence"/>
</dbReference>
<protein>
    <recommendedName>
        <fullName evidence="3">DUF4176 domain-containing protein</fullName>
    </recommendedName>
</protein>
<proteinExistence type="predicted"/>
<evidence type="ECO:0000313" key="1">
    <source>
        <dbReference type="EMBL" id="MFC4103621.1"/>
    </source>
</evidence>
<gene>
    <name evidence="1" type="ORF">ACFOZ8_28785</name>
</gene>
<accession>A0ABV8KC53</accession>
<evidence type="ECO:0008006" key="3">
    <source>
        <dbReference type="Google" id="ProtNLM"/>
    </source>
</evidence>
<reference evidence="2" key="1">
    <citation type="journal article" date="2019" name="Int. J. Syst. Evol. Microbiol.">
        <title>The Global Catalogue of Microorganisms (GCM) 10K type strain sequencing project: providing services to taxonomists for standard genome sequencing and annotation.</title>
        <authorList>
            <consortium name="The Broad Institute Genomics Platform"/>
            <consortium name="The Broad Institute Genome Sequencing Center for Infectious Disease"/>
            <person name="Wu L."/>
            <person name="Ma J."/>
        </authorList>
    </citation>
    <scope>NUCLEOTIDE SEQUENCE [LARGE SCALE GENOMIC DNA]</scope>
    <source>
        <strain evidence="2">IBRC-M 10987</strain>
    </source>
</reference>
<evidence type="ECO:0000313" key="2">
    <source>
        <dbReference type="Proteomes" id="UP001595715"/>
    </source>
</evidence>
<organism evidence="1 2">
    <name type="scientific">Paenibacillus xanthanilyticus</name>
    <dbReference type="NCBI Taxonomy" id="1783531"/>
    <lineage>
        <taxon>Bacteria</taxon>
        <taxon>Bacillati</taxon>
        <taxon>Bacillota</taxon>
        <taxon>Bacilli</taxon>
        <taxon>Bacillales</taxon>
        <taxon>Paenibacillaceae</taxon>
        <taxon>Paenibacillus</taxon>
    </lineage>
</organism>